<gene>
    <name evidence="6" type="ORF">HPB48_004738</name>
</gene>
<dbReference type="Pfam" id="PF03165">
    <property type="entry name" value="MH1"/>
    <property type="match status" value="1"/>
</dbReference>
<dbReference type="GO" id="GO:0030154">
    <property type="term" value="P:cell differentiation"/>
    <property type="evidence" value="ECO:0007669"/>
    <property type="project" value="TreeGrafter"/>
</dbReference>
<dbReference type="AlphaFoldDB" id="A0A9J6G174"/>
<dbReference type="Proteomes" id="UP000821853">
    <property type="component" value="Chromosome 2"/>
</dbReference>
<dbReference type="InterPro" id="IPR003619">
    <property type="entry name" value="MAD_homology1_Dwarfin-type"/>
</dbReference>
<dbReference type="CDD" id="cd10489">
    <property type="entry name" value="MH1_SMAD_6_7"/>
    <property type="match status" value="1"/>
</dbReference>
<dbReference type="InterPro" id="IPR013019">
    <property type="entry name" value="MAD_homology_MH1"/>
</dbReference>
<evidence type="ECO:0000259" key="5">
    <source>
        <dbReference type="PROSITE" id="PS51075"/>
    </source>
</evidence>
<feature type="domain" description="MH1" evidence="5">
    <location>
        <begin position="8"/>
        <end position="148"/>
    </location>
</feature>
<dbReference type="EMBL" id="JABSTR010000004">
    <property type="protein sequence ID" value="KAH9368719.1"/>
    <property type="molecule type" value="Genomic_DNA"/>
</dbReference>
<evidence type="ECO:0000256" key="3">
    <source>
        <dbReference type="ARBA" id="ARBA00023163"/>
    </source>
</evidence>
<name>A0A9J6G174_HAELO</name>
<evidence type="ECO:0000313" key="6">
    <source>
        <dbReference type="EMBL" id="KAH9368719.1"/>
    </source>
</evidence>
<evidence type="ECO:0000256" key="1">
    <source>
        <dbReference type="ARBA" id="ARBA00004123"/>
    </source>
</evidence>
<evidence type="ECO:0000256" key="4">
    <source>
        <dbReference type="ARBA" id="ARBA00023242"/>
    </source>
</evidence>
<dbReference type="GO" id="GO:0071144">
    <property type="term" value="C:heteromeric SMAD protein complex"/>
    <property type="evidence" value="ECO:0007669"/>
    <property type="project" value="TreeGrafter"/>
</dbReference>
<comment type="caution">
    <text evidence="6">The sequence shown here is derived from an EMBL/GenBank/DDBJ whole genome shotgun (WGS) entry which is preliminary data.</text>
</comment>
<accession>A0A9J6G174</accession>
<dbReference type="SUPFAM" id="SSF56366">
    <property type="entry name" value="SMAD MH1 domain"/>
    <property type="match status" value="1"/>
</dbReference>
<dbReference type="GO" id="GO:0009653">
    <property type="term" value="P:anatomical structure morphogenesis"/>
    <property type="evidence" value="ECO:0007669"/>
    <property type="project" value="TreeGrafter"/>
</dbReference>
<dbReference type="InterPro" id="IPR036578">
    <property type="entry name" value="SMAD_MH1_sf"/>
</dbReference>
<evidence type="ECO:0000256" key="2">
    <source>
        <dbReference type="ARBA" id="ARBA00023015"/>
    </source>
</evidence>
<dbReference type="VEuPathDB" id="VectorBase:HLOH_062815"/>
<evidence type="ECO:0000313" key="7">
    <source>
        <dbReference type="Proteomes" id="UP000821853"/>
    </source>
</evidence>
<keyword evidence="7" id="KW-1185">Reference proteome</keyword>
<protein>
    <recommendedName>
        <fullName evidence="5">MH1 domain-containing protein</fullName>
    </recommendedName>
</protein>
<keyword evidence="4" id="KW-0539">Nucleus</keyword>
<dbReference type="GO" id="GO:0060395">
    <property type="term" value="P:SMAD protein signal transduction"/>
    <property type="evidence" value="ECO:0007669"/>
    <property type="project" value="TreeGrafter"/>
</dbReference>
<dbReference type="PANTHER" id="PTHR13703">
    <property type="entry name" value="SMAD"/>
    <property type="match status" value="1"/>
</dbReference>
<dbReference type="GO" id="GO:0140416">
    <property type="term" value="F:transcription regulator inhibitor activity"/>
    <property type="evidence" value="ECO:0007669"/>
    <property type="project" value="TreeGrafter"/>
</dbReference>
<dbReference type="OrthoDB" id="5946219at2759"/>
<sequence length="204" mass="23099">MFASKRCKLVKRLWEESSKLVASYLSSPAQPPLWAAAAGDYDAFCSSPEERKAVECLLKRLRDSQLETMLRAVQTRGRDGTACLPLPHGDVKLPREVVAPHVLCCRLWRWPQLRHQYELKRLPWCAASPLHVCCNPYHWSIVHKPGTPTAVFAASSATRRVYLYFPGNTGAGRESERRRGEGKRAHCSEMIVPAFSERGLRTVR</sequence>
<keyword evidence="2" id="KW-0805">Transcription regulation</keyword>
<dbReference type="GO" id="GO:0006357">
    <property type="term" value="P:regulation of transcription by RNA polymerase II"/>
    <property type="evidence" value="ECO:0007669"/>
    <property type="project" value="TreeGrafter"/>
</dbReference>
<dbReference type="PROSITE" id="PS51075">
    <property type="entry name" value="MH1"/>
    <property type="match status" value="1"/>
</dbReference>
<comment type="subcellular location">
    <subcellularLocation>
        <location evidence="1">Nucleus</location>
    </subcellularLocation>
</comment>
<dbReference type="OMA" id="HWSRLCQ"/>
<reference evidence="6 7" key="1">
    <citation type="journal article" date="2020" name="Cell">
        <title>Large-Scale Comparative Analyses of Tick Genomes Elucidate Their Genetic Diversity and Vector Capacities.</title>
        <authorList>
            <consortium name="Tick Genome and Microbiome Consortium (TIGMIC)"/>
            <person name="Jia N."/>
            <person name="Wang J."/>
            <person name="Shi W."/>
            <person name="Du L."/>
            <person name="Sun Y."/>
            <person name="Zhan W."/>
            <person name="Jiang J.F."/>
            <person name="Wang Q."/>
            <person name="Zhang B."/>
            <person name="Ji P."/>
            <person name="Bell-Sakyi L."/>
            <person name="Cui X.M."/>
            <person name="Yuan T.T."/>
            <person name="Jiang B.G."/>
            <person name="Yang W.F."/>
            <person name="Lam T.T."/>
            <person name="Chang Q.C."/>
            <person name="Ding S.J."/>
            <person name="Wang X.J."/>
            <person name="Zhu J.G."/>
            <person name="Ruan X.D."/>
            <person name="Zhao L."/>
            <person name="Wei J.T."/>
            <person name="Ye R.Z."/>
            <person name="Que T.C."/>
            <person name="Du C.H."/>
            <person name="Zhou Y.H."/>
            <person name="Cheng J.X."/>
            <person name="Dai P.F."/>
            <person name="Guo W.B."/>
            <person name="Han X.H."/>
            <person name="Huang E.J."/>
            <person name="Li L.F."/>
            <person name="Wei W."/>
            <person name="Gao Y.C."/>
            <person name="Liu J.Z."/>
            <person name="Shao H.Z."/>
            <person name="Wang X."/>
            <person name="Wang C.C."/>
            <person name="Yang T.C."/>
            <person name="Huo Q.B."/>
            <person name="Li W."/>
            <person name="Chen H.Y."/>
            <person name="Chen S.E."/>
            <person name="Zhou L.G."/>
            <person name="Ni X.B."/>
            <person name="Tian J.H."/>
            <person name="Sheng Y."/>
            <person name="Liu T."/>
            <person name="Pan Y.S."/>
            <person name="Xia L.Y."/>
            <person name="Li J."/>
            <person name="Zhao F."/>
            <person name="Cao W.C."/>
        </authorList>
    </citation>
    <scope>NUCLEOTIDE SEQUENCE [LARGE SCALE GENOMIC DNA]</scope>
    <source>
        <strain evidence="6">HaeL-2018</strain>
    </source>
</reference>
<keyword evidence="3" id="KW-0804">Transcription</keyword>
<proteinExistence type="predicted"/>
<dbReference type="SMART" id="SM00523">
    <property type="entry name" value="DWA"/>
    <property type="match status" value="1"/>
</dbReference>
<dbReference type="Gene3D" id="3.90.520.10">
    <property type="entry name" value="SMAD MH1 domain"/>
    <property type="match status" value="1"/>
</dbReference>
<organism evidence="6 7">
    <name type="scientific">Haemaphysalis longicornis</name>
    <name type="common">Bush tick</name>
    <dbReference type="NCBI Taxonomy" id="44386"/>
    <lineage>
        <taxon>Eukaryota</taxon>
        <taxon>Metazoa</taxon>
        <taxon>Ecdysozoa</taxon>
        <taxon>Arthropoda</taxon>
        <taxon>Chelicerata</taxon>
        <taxon>Arachnida</taxon>
        <taxon>Acari</taxon>
        <taxon>Parasitiformes</taxon>
        <taxon>Ixodida</taxon>
        <taxon>Ixodoidea</taxon>
        <taxon>Ixodidae</taxon>
        <taxon>Haemaphysalinae</taxon>
        <taxon>Haemaphysalis</taxon>
    </lineage>
</organism>
<dbReference type="PANTHER" id="PTHR13703:SF54">
    <property type="entry name" value="MOTHERS AGAINST DECAPENTAPLEGIC HOMOLOG"/>
    <property type="match status" value="1"/>
</dbReference>
<dbReference type="GO" id="GO:0070411">
    <property type="term" value="F:I-SMAD binding"/>
    <property type="evidence" value="ECO:0007669"/>
    <property type="project" value="TreeGrafter"/>
</dbReference>
<dbReference type="InterPro" id="IPR013790">
    <property type="entry name" value="Dwarfin"/>
</dbReference>